<name>A0A078B7U6_STYLE</name>
<dbReference type="EMBL" id="CCKQ01018617">
    <property type="protein sequence ID" value="CDW90590.1"/>
    <property type="molecule type" value="Genomic_DNA"/>
</dbReference>
<dbReference type="Proteomes" id="UP000039865">
    <property type="component" value="Unassembled WGS sequence"/>
</dbReference>
<proteinExistence type="predicted"/>
<sequence length="588" mass="68563">MNDLSINRSLNNSFTLLMNQQQEIPGIIRPQFVNNFDHALRDPRNEEVSDKDLLSNLNKYEKLRISFEKSKVVHQKLRAIKRLSMHYSIEKDKLSQLPLYKQMLCISNLLMLNEVEIAYWQILNQQIVITEVKKKLFLQRMMMTALLSKKIANDEQTIQIFYSFLRHNYPKFMESFKYWELRQGNFENMLTVEKISAHFNALFGNPIKGSTFFKSDIETDFNYIKMSMREGQGAFSRSRSRSPSESNIRYVTQPIKRGRPSKKDIEIKEQQQQRGQIYMNHNSKQYNQENSKKQEIIRQDQNNAIKKEIIQFSEQQKFQQPLQQQQQQFAQIANKSTGNPSTIQNFNSRYQMNGKDGSPILRSTSNQLKNIEINLPNFNSSMYNAESFGNLPPKSSLNDLLVKKTIEQNSSREVVSVQQKNNDIQKDSSAFNHSIAEIFGKFKPEKYDEDDLTKNLIEQKQDQQQSTFSNSVASFIQPNKIQSSLPQAQKQISFQRVTSISNLQPDNPFMQNQNAFELPDLINEQNKDKNNFPSFYAQKSASFDTIPTDTSNSYQSAKNGFAINRNMKADLENIEKKKNKEIQLIQNQ</sequence>
<protein>
    <submittedName>
        <fullName evidence="2">Uncharacterized protein</fullName>
    </submittedName>
</protein>
<gene>
    <name evidence="2" type="primary">Contig815.g885</name>
    <name evidence="2" type="ORF">STYLEM_19735</name>
</gene>
<feature type="region of interest" description="Disordered" evidence="1">
    <location>
        <begin position="233"/>
        <end position="264"/>
    </location>
</feature>
<evidence type="ECO:0000313" key="3">
    <source>
        <dbReference type="Proteomes" id="UP000039865"/>
    </source>
</evidence>
<keyword evidence="3" id="KW-1185">Reference proteome</keyword>
<dbReference type="InParanoid" id="A0A078B7U6"/>
<accession>A0A078B7U6</accession>
<organism evidence="2 3">
    <name type="scientific">Stylonychia lemnae</name>
    <name type="common">Ciliate</name>
    <dbReference type="NCBI Taxonomy" id="5949"/>
    <lineage>
        <taxon>Eukaryota</taxon>
        <taxon>Sar</taxon>
        <taxon>Alveolata</taxon>
        <taxon>Ciliophora</taxon>
        <taxon>Intramacronucleata</taxon>
        <taxon>Spirotrichea</taxon>
        <taxon>Stichotrichia</taxon>
        <taxon>Sporadotrichida</taxon>
        <taxon>Oxytrichidae</taxon>
        <taxon>Stylonychinae</taxon>
        <taxon>Stylonychia</taxon>
    </lineage>
</organism>
<dbReference type="AlphaFoldDB" id="A0A078B7U6"/>
<evidence type="ECO:0000313" key="2">
    <source>
        <dbReference type="EMBL" id="CDW90590.1"/>
    </source>
</evidence>
<reference evidence="2 3" key="1">
    <citation type="submission" date="2014-06" db="EMBL/GenBank/DDBJ databases">
        <authorList>
            <person name="Swart Estienne"/>
        </authorList>
    </citation>
    <scope>NUCLEOTIDE SEQUENCE [LARGE SCALE GENOMIC DNA]</scope>
    <source>
        <strain evidence="2 3">130c</strain>
    </source>
</reference>
<evidence type="ECO:0000256" key="1">
    <source>
        <dbReference type="SAM" id="MobiDB-lite"/>
    </source>
</evidence>